<dbReference type="Proteomes" id="UP000650524">
    <property type="component" value="Unassembled WGS sequence"/>
</dbReference>
<dbReference type="PANTHER" id="PTHR33295:SF7">
    <property type="entry name" value="ATPASE"/>
    <property type="match status" value="1"/>
</dbReference>
<dbReference type="EMBL" id="JACNJD010000154">
    <property type="protein sequence ID" value="MBC8176678.1"/>
    <property type="molecule type" value="Genomic_DNA"/>
</dbReference>
<name>A0A8J6T7Q5_9DELT</name>
<evidence type="ECO:0000259" key="1">
    <source>
        <dbReference type="Pfam" id="PF13173"/>
    </source>
</evidence>
<keyword evidence="3" id="KW-0547">Nucleotide-binding</keyword>
<feature type="domain" description="DUF4143" evidence="2">
    <location>
        <begin position="227"/>
        <end position="388"/>
    </location>
</feature>
<dbReference type="InterPro" id="IPR027417">
    <property type="entry name" value="P-loop_NTPase"/>
</dbReference>
<accession>A0A8J6T7Q5</accession>
<dbReference type="InterPro" id="IPR041682">
    <property type="entry name" value="AAA_14"/>
</dbReference>
<gene>
    <name evidence="3" type="ORF">H8E19_04670</name>
</gene>
<sequence>MKRTIYKKLVEWKESKLRKPLVLKGARQTGKTYILQVFGNNEFRKSHYINFQKDKNALKIFEIDLTPKNLINSIEFYLDTSINIEQDLVFFDEIQDSPRALTSLKYFCEEMLELAIVCAGSLLGVTQSDEPFPVGKISFLHLYPMSFEEFLLAVNDEKSVTVINSIGSLETIPEVVHDHLMKRTREYFITGGLPEVVKIYSLHRDNKFEALKKVREKQADLITAYISDFSKYSGKVRANEITAVFESIPAQLSKENKKFKASIALPGGRFSRLKSPVDWLTNAGLLIKVKISNSGEIPFSAFTSENRFKTYCFDIGILGALAGIPPKTIVLEDDLFATFKGAFCENYVAQEFICSGAGQLYSWASNTSEVEFIREIDGDVYPVEVKAGKSGKLKSLNVFAGKYKTARRIRISGRNLEFNDDALMNSYPMYLAYSFPRRIGS</sequence>
<evidence type="ECO:0000259" key="2">
    <source>
        <dbReference type="Pfam" id="PF13635"/>
    </source>
</evidence>
<proteinExistence type="predicted"/>
<protein>
    <submittedName>
        <fullName evidence="3">ATP-binding protein</fullName>
    </submittedName>
</protein>
<dbReference type="Pfam" id="PF13173">
    <property type="entry name" value="AAA_14"/>
    <property type="match status" value="1"/>
</dbReference>
<comment type="caution">
    <text evidence="3">The sequence shown here is derived from an EMBL/GenBank/DDBJ whole genome shotgun (WGS) entry which is preliminary data.</text>
</comment>
<evidence type="ECO:0000313" key="3">
    <source>
        <dbReference type="EMBL" id="MBC8176678.1"/>
    </source>
</evidence>
<dbReference type="GO" id="GO:0005524">
    <property type="term" value="F:ATP binding"/>
    <property type="evidence" value="ECO:0007669"/>
    <property type="project" value="UniProtKB-KW"/>
</dbReference>
<reference evidence="3 4" key="1">
    <citation type="submission" date="2020-08" db="EMBL/GenBank/DDBJ databases">
        <title>Bridging the membrane lipid divide: bacteria of the FCB group superphylum have the potential to synthesize archaeal ether lipids.</title>
        <authorList>
            <person name="Villanueva L."/>
            <person name="Von Meijenfeldt F.A.B."/>
            <person name="Westbye A.B."/>
            <person name="Yadav S."/>
            <person name="Hopmans E.C."/>
            <person name="Dutilh B.E."/>
            <person name="Sinninghe Damste J.S."/>
        </authorList>
    </citation>
    <scope>NUCLEOTIDE SEQUENCE [LARGE SCALE GENOMIC DNA]</scope>
    <source>
        <strain evidence="3">NIOZ-UU27</strain>
    </source>
</reference>
<dbReference type="PANTHER" id="PTHR33295">
    <property type="entry name" value="ATPASE"/>
    <property type="match status" value="1"/>
</dbReference>
<dbReference type="InterPro" id="IPR025420">
    <property type="entry name" value="DUF4143"/>
</dbReference>
<dbReference type="Pfam" id="PF13635">
    <property type="entry name" value="DUF4143"/>
    <property type="match status" value="1"/>
</dbReference>
<feature type="domain" description="AAA" evidence="1">
    <location>
        <begin position="18"/>
        <end position="151"/>
    </location>
</feature>
<dbReference type="SUPFAM" id="SSF52540">
    <property type="entry name" value="P-loop containing nucleoside triphosphate hydrolases"/>
    <property type="match status" value="1"/>
</dbReference>
<organism evidence="3 4">
    <name type="scientific">Candidatus Desulfacyla euxinica</name>
    <dbReference type="NCBI Taxonomy" id="2841693"/>
    <lineage>
        <taxon>Bacteria</taxon>
        <taxon>Deltaproteobacteria</taxon>
        <taxon>Candidatus Desulfacyla</taxon>
    </lineage>
</organism>
<evidence type="ECO:0000313" key="4">
    <source>
        <dbReference type="Proteomes" id="UP000650524"/>
    </source>
</evidence>
<keyword evidence="3" id="KW-0067">ATP-binding</keyword>
<dbReference type="AlphaFoldDB" id="A0A8J6T7Q5"/>